<sequence length="656" mass="74131">MLSVIEETFELMDIMRYIAPIPAPLETSESILKVLQEYTPTHLFDVYLLASGIPIRGLLHPGMYPRILKGWLKIGSIVRVMGIEGDMIMGLESTGEYSNKDLTKIKKEIYITLPNPIYNPNGYYMPLLSDEGYMKWDRRWKRYLERYSTEKEDKEILLVNSKKDASTLSAEDTKSTLSGKTKTPHLVVCDEGEEGERTFAPKAKVNRVGYKNAQHNTISGRVILKSKLFTFSSGGSFPLFFSFIILTVAGLVKVYVWKLAVRKFFCVKEGDYVVIRGFKIKRRPGALLVADRTNTDSDTKYACIPEISVNLTGPTGYIMEIDSLPDLPDVSEDSEFTTVVGRVEYISSILRYRECKSRLKFRDYVYLKISGIVVMLLANGADNLLDIQIGKIVEIRHLRKGEIGSFEFYISSLYTQFCLDRSSAPLFDKYVITGEPSSVVEENAVGYIPVRFSAYADHVSAANGGIGVLCINNKPIPRESPDSAYIKKDRMFFGELKKLACAKEEIQSLCMDEQKRFIICGKLSAFKYQSQGDKTIGDTSVDISYIATETGLEYEGESETDRSIDIQESMLSTKIEENIVIRICDDSDSIDIQLFQNHLVHETFEESVLDFLKIENVSGSIYDELSKLVGNLYYVVFDAIRVEEEVVLHVGVSLLR</sequence>
<evidence type="ECO:0000256" key="1">
    <source>
        <dbReference type="SAM" id="Phobius"/>
    </source>
</evidence>
<protein>
    <submittedName>
        <fullName evidence="2">Uncharacterized protein</fullName>
    </submittedName>
</protein>
<keyword evidence="1" id="KW-1133">Transmembrane helix</keyword>
<keyword evidence="3" id="KW-1185">Reference proteome</keyword>
<proteinExistence type="predicted"/>
<dbReference type="AlphaFoldDB" id="I3EHQ1"/>
<name>I3EHQ1_NEMP3</name>
<dbReference type="VEuPathDB" id="MicrosporidiaDB:NEQG_01438"/>
<dbReference type="InParanoid" id="I3EHQ1"/>
<dbReference type="Pfam" id="PF17008">
    <property type="entry name" value="DUF5088"/>
    <property type="match status" value="1"/>
</dbReference>
<accession>I3EHQ1</accession>
<reference evidence="2" key="1">
    <citation type="submission" date="2011-01" db="EMBL/GenBank/DDBJ databases">
        <title>The Genome Sequence of Nematocida parisii strain ERTm3.</title>
        <authorList>
            <consortium name="The Broad Institute Genome Sequencing Platform"/>
            <consortium name="The Broad Institute Genome Sequencing Center for Infectious Disease"/>
            <person name="Cuomo C."/>
            <person name="Troemel E."/>
            <person name="Young S.K."/>
            <person name="Zeng Q."/>
            <person name="Gargeya S."/>
            <person name="Fitzgerald M."/>
            <person name="Haas B."/>
            <person name="Abouelleil A."/>
            <person name="Alvarado L."/>
            <person name="Arachchi H.M."/>
            <person name="Berlin A."/>
            <person name="Chapman S.B."/>
            <person name="Gearin G."/>
            <person name="Goldberg J."/>
            <person name="Griggs A."/>
            <person name="Gujja S."/>
            <person name="Hansen M."/>
            <person name="Heiman D."/>
            <person name="Howarth C."/>
            <person name="Larimer J."/>
            <person name="Lui A."/>
            <person name="MacDonald P.J.P."/>
            <person name="McCowen C."/>
            <person name="Montmayeur A."/>
            <person name="Murphy C."/>
            <person name="Neiman D."/>
            <person name="Pearson M."/>
            <person name="Priest M."/>
            <person name="Roberts A."/>
            <person name="Saif S."/>
            <person name="Shea T."/>
            <person name="Sisk P."/>
            <person name="Stolte C."/>
            <person name="Sykes S."/>
            <person name="Wortman J."/>
            <person name="Nusbaum C."/>
            <person name="Birren B."/>
        </authorList>
    </citation>
    <scope>NUCLEOTIDE SEQUENCE</scope>
    <source>
        <strain evidence="2">ERTm3</strain>
    </source>
</reference>
<organism evidence="2 3">
    <name type="scientific">Nematocida parisii (strain ERTm3)</name>
    <name type="common">Nematode killer fungus</name>
    <dbReference type="NCBI Taxonomy" id="935791"/>
    <lineage>
        <taxon>Eukaryota</taxon>
        <taxon>Fungi</taxon>
        <taxon>Fungi incertae sedis</taxon>
        <taxon>Microsporidia</taxon>
        <taxon>Nematocida</taxon>
    </lineage>
</organism>
<dbReference type="HOGENOM" id="CLU_419243_0_0_1"/>
<evidence type="ECO:0000313" key="2">
    <source>
        <dbReference type="EMBL" id="EIJ88748.1"/>
    </source>
</evidence>
<dbReference type="InterPro" id="IPR031540">
    <property type="entry name" value="DUF5088"/>
</dbReference>
<dbReference type="OMA" id="LMDIMRY"/>
<dbReference type="OrthoDB" id="2194476at2759"/>
<dbReference type="SUPFAM" id="SSF50249">
    <property type="entry name" value="Nucleic acid-binding proteins"/>
    <property type="match status" value="1"/>
</dbReference>
<feature type="transmembrane region" description="Helical" evidence="1">
    <location>
        <begin position="364"/>
        <end position="381"/>
    </location>
</feature>
<gene>
    <name evidence="2" type="ORF">NEQG_01438</name>
</gene>
<keyword evidence="1" id="KW-0812">Transmembrane</keyword>
<dbReference type="EMBL" id="GL870878">
    <property type="protein sequence ID" value="EIJ88748.1"/>
    <property type="molecule type" value="Genomic_DNA"/>
</dbReference>
<evidence type="ECO:0000313" key="3">
    <source>
        <dbReference type="Proteomes" id="UP000002872"/>
    </source>
</evidence>
<keyword evidence="1" id="KW-0472">Membrane</keyword>
<dbReference type="InterPro" id="IPR012340">
    <property type="entry name" value="NA-bd_OB-fold"/>
</dbReference>
<feature type="transmembrane region" description="Helical" evidence="1">
    <location>
        <begin position="237"/>
        <end position="256"/>
    </location>
</feature>
<dbReference type="Proteomes" id="UP000002872">
    <property type="component" value="Unassembled WGS sequence"/>
</dbReference>